<dbReference type="EMBL" id="JAUSVU010000015">
    <property type="protein sequence ID" value="MDQ0534983.1"/>
    <property type="molecule type" value="Genomic_DNA"/>
</dbReference>
<evidence type="ECO:0000313" key="6">
    <source>
        <dbReference type="EMBL" id="MDQ0534983.1"/>
    </source>
</evidence>
<dbReference type="Gene3D" id="3.40.190.290">
    <property type="match status" value="1"/>
</dbReference>
<evidence type="ECO:0000256" key="4">
    <source>
        <dbReference type="ARBA" id="ARBA00023163"/>
    </source>
</evidence>
<protein>
    <submittedName>
        <fullName evidence="6">DNA-binding transcriptional LysR family regulator</fullName>
    </submittedName>
</protein>
<keyword evidence="7" id="KW-1185">Reference proteome</keyword>
<dbReference type="SUPFAM" id="SSF53850">
    <property type="entry name" value="Periplasmic binding protein-like II"/>
    <property type="match status" value="1"/>
</dbReference>
<dbReference type="Pfam" id="PF00126">
    <property type="entry name" value="HTH_1"/>
    <property type="match status" value="1"/>
</dbReference>
<dbReference type="InterPro" id="IPR005119">
    <property type="entry name" value="LysR_subst-bd"/>
</dbReference>
<dbReference type="PANTHER" id="PTHR30537">
    <property type="entry name" value="HTH-TYPE TRANSCRIPTIONAL REGULATOR"/>
    <property type="match status" value="1"/>
</dbReference>
<evidence type="ECO:0000256" key="1">
    <source>
        <dbReference type="ARBA" id="ARBA00009437"/>
    </source>
</evidence>
<dbReference type="Proteomes" id="UP001244552">
    <property type="component" value="Unassembled WGS sequence"/>
</dbReference>
<proteinExistence type="inferred from homology"/>
<comment type="caution">
    <text evidence="6">The sequence shown here is derived from an EMBL/GenBank/DDBJ whole genome shotgun (WGS) entry which is preliminary data.</text>
</comment>
<evidence type="ECO:0000256" key="2">
    <source>
        <dbReference type="ARBA" id="ARBA00023015"/>
    </source>
</evidence>
<evidence type="ECO:0000259" key="5">
    <source>
        <dbReference type="PROSITE" id="PS50931"/>
    </source>
</evidence>
<evidence type="ECO:0000256" key="3">
    <source>
        <dbReference type="ARBA" id="ARBA00023125"/>
    </source>
</evidence>
<dbReference type="InterPro" id="IPR058163">
    <property type="entry name" value="LysR-type_TF_proteobact-type"/>
</dbReference>
<dbReference type="InterPro" id="IPR000847">
    <property type="entry name" value="LysR_HTH_N"/>
</dbReference>
<evidence type="ECO:0000313" key="7">
    <source>
        <dbReference type="Proteomes" id="UP001244552"/>
    </source>
</evidence>
<dbReference type="PROSITE" id="PS50931">
    <property type="entry name" value="HTH_LYSR"/>
    <property type="match status" value="1"/>
</dbReference>
<keyword evidence="4" id="KW-0804">Transcription</keyword>
<reference evidence="6 7" key="1">
    <citation type="submission" date="2023-07" db="EMBL/GenBank/DDBJ databases">
        <title>Genomic Encyclopedia of Type Strains, Phase IV (KMG-IV): sequencing the most valuable type-strain genomes for metagenomic binning, comparative biology and taxonomic classification.</title>
        <authorList>
            <person name="Goeker M."/>
        </authorList>
    </citation>
    <scope>NUCLEOTIDE SEQUENCE [LARGE SCALE GENOMIC DNA]</scope>
    <source>
        <strain evidence="6 7">DSM 19922</strain>
    </source>
</reference>
<dbReference type="SUPFAM" id="SSF46785">
    <property type="entry name" value="Winged helix' DNA-binding domain"/>
    <property type="match status" value="1"/>
</dbReference>
<dbReference type="Pfam" id="PF03466">
    <property type="entry name" value="LysR_substrate"/>
    <property type="match status" value="1"/>
</dbReference>
<gene>
    <name evidence="6" type="ORF">QO018_003861</name>
</gene>
<comment type="similarity">
    <text evidence="1">Belongs to the LysR transcriptional regulatory family.</text>
</comment>
<dbReference type="InterPro" id="IPR036388">
    <property type="entry name" value="WH-like_DNA-bd_sf"/>
</dbReference>
<keyword evidence="2" id="KW-0805">Transcription regulation</keyword>
<dbReference type="InterPro" id="IPR036390">
    <property type="entry name" value="WH_DNA-bd_sf"/>
</dbReference>
<dbReference type="CDD" id="cd08422">
    <property type="entry name" value="PBP2_CrgA_like"/>
    <property type="match status" value="1"/>
</dbReference>
<keyword evidence="3 6" id="KW-0238">DNA-binding</keyword>
<sequence>MIDLGDVEVLVEAVTAGSLAAAARRLGIAPMAASRRLAALEEELGVRLVHRTTRSLSPTTAGEAFLPHARALLEGEAGARAAVRPDGLGASGLLRLTTSAAFARKVVAPMLPRFLADHPGLKLDLLVSDHRIDMVADGVDLAIRIGTPLDNSLVARRLADSPRRLYASPAYLAARGRPTRLADLAAHDCLTLSDNPFWDFRTGGRLARHHVASRVSANSMEILFEACVGGLGIACMADWNSASAVADGGLVPLDLEDAACEAFGIWAVTPTARLVPPKVRLFVAALRAALA</sequence>
<organism evidence="6 7">
    <name type="scientific">Azospirillum picis</name>
    <dbReference type="NCBI Taxonomy" id="488438"/>
    <lineage>
        <taxon>Bacteria</taxon>
        <taxon>Pseudomonadati</taxon>
        <taxon>Pseudomonadota</taxon>
        <taxon>Alphaproteobacteria</taxon>
        <taxon>Rhodospirillales</taxon>
        <taxon>Azospirillaceae</taxon>
        <taxon>Azospirillum</taxon>
    </lineage>
</organism>
<dbReference type="RefSeq" id="WP_209986695.1">
    <property type="nucleotide sequence ID" value="NZ_JAGINO010000019.1"/>
</dbReference>
<feature type="domain" description="HTH lysR-type" evidence="5">
    <location>
        <begin position="2"/>
        <end position="59"/>
    </location>
</feature>
<dbReference type="PANTHER" id="PTHR30537:SF5">
    <property type="entry name" value="HTH-TYPE TRANSCRIPTIONAL ACTIVATOR TTDR-RELATED"/>
    <property type="match status" value="1"/>
</dbReference>
<dbReference type="Gene3D" id="1.10.10.10">
    <property type="entry name" value="Winged helix-like DNA-binding domain superfamily/Winged helix DNA-binding domain"/>
    <property type="match status" value="1"/>
</dbReference>
<dbReference type="GO" id="GO:0003677">
    <property type="term" value="F:DNA binding"/>
    <property type="evidence" value="ECO:0007669"/>
    <property type="project" value="UniProtKB-KW"/>
</dbReference>
<name>A0ABU0MND1_9PROT</name>
<accession>A0ABU0MND1</accession>